<dbReference type="InterPro" id="IPR050523">
    <property type="entry name" value="AKR_Detox_Biosynth"/>
</dbReference>
<sequence length="350" mass="38312">MKYTTFGRNSGLRVSELALGTGNFGTAWGYGSEKEEAKQVFDRFADAGGNFIDTADTYQFGQSEQLVGEFIAAERDRFVVATKYTLGAQPDAGITQTGNSRRNMIASVESSLKRLNTDRIDLLWAHFDDQLTPLEEIVRAFDDLIRAGKIQYAGLSNFPAWRIARADTLAELRGWSRIAGIQVEYSLVQRTAERELLPMAEALGLAAALWSPLGGGLLTGKYRHSNEGRLLGFAGKLVHTEQDTALLDEVIAVSSQEHHVQPLHVAIAWLRYKAANSPTSLIPILGSRTLAQLNDTLAALDVTLSDEQVARLDKVSAITLGTPHDQIANTLARAQGGDSTRIIHRRIPRA</sequence>
<reference evidence="3 4" key="1">
    <citation type="submission" date="2017-05" db="EMBL/GenBank/DDBJ databases">
        <title>Whole genome sequencing of Yersinia kristensenii.</title>
        <authorList>
            <person name="Campioni F."/>
        </authorList>
    </citation>
    <scope>NUCLEOTIDE SEQUENCE [LARGE SCALE GENOMIC DNA]</scope>
    <source>
        <strain evidence="3 4">CFSAN060538</strain>
    </source>
</reference>
<evidence type="ECO:0000259" key="2">
    <source>
        <dbReference type="Pfam" id="PF00248"/>
    </source>
</evidence>
<dbReference type="EMBL" id="NHOG01000001">
    <property type="protein sequence ID" value="OVZ83667.1"/>
    <property type="molecule type" value="Genomic_DNA"/>
</dbReference>
<dbReference type="PANTHER" id="PTHR43364">
    <property type="entry name" value="NADH-SPECIFIC METHYLGLYOXAL REDUCTASE-RELATED"/>
    <property type="match status" value="1"/>
</dbReference>
<dbReference type="RefSeq" id="WP_087794662.1">
    <property type="nucleotide sequence ID" value="NZ_CAWNET010000001.1"/>
</dbReference>
<gene>
    <name evidence="3" type="ORF">CBW52_00555</name>
</gene>
<dbReference type="FunFam" id="3.20.20.100:FF:000004">
    <property type="entry name" value="Oxidoreductase, aldo/keto reductase"/>
    <property type="match status" value="1"/>
</dbReference>
<dbReference type="Proteomes" id="UP000195840">
    <property type="component" value="Unassembled WGS sequence"/>
</dbReference>
<evidence type="ECO:0000256" key="1">
    <source>
        <dbReference type="ARBA" id="ARBA00023002"/>
    </source>
</evidence>
<evidence type="ECO:0000313" key="4">
    <source>
        <dbReference type="Proteomes" id="UP000195840"/>
    </source>
</evidence>
<dbReference type="GO" id="GO:0005829">
    <property type="term" value="C:cytosol"/>
    <property type="evidence" value="ECO:0007669"/>
    <property type="project" value="TreeGrafter"/>
</dbReference>
<comment type="caution">
    <text evidence="3">The sequence shown here is derived from an EMBL/GenBank/DDBJ whole genome shotgun (WGS) entry which is preliminary data.</text>
</comment>
<organism evidence="3 4">
    <name type="scientific">Yersinia kristensenii</name>
    <dbReference type="NCBI Taxonomy" id="28152"/>
    <lineage>
        <taxon>Bacteria</taxon>
        <taxon>Pseudomonadati</taxon>
        <taxon>Pseudomonadota</taxon>
        <taxon>Gammaproteobacteria</taxon>
        <taxon>Enterobacterales</taxon>
        <taxon>Yersiniaceae</taxon>
        <taxon>Yersinia</taxon>
    </lineage>
</organism>
<dbReference type="InterPro" id="IPR036812">
    <property type="entry name" value="NAD(P)_OxRdtase_dom_sf"/>
</dbReference>
<dbReference type="CDD" id="cd19080">
    <property type="entry name" value="AKR_AKR9A_9B"/>
    <property type="match status" value="1"/>
</dbReference>
<dbReference type="GO" id="GO:0016491">
    <property type="term" value="F:oxidoreductase activity"/>
    <property type="evidence" value="ECO:0007669"/>
    <property type="project" value="UniProtKB-KW"/>
</dbReference>
<protein>
    <submittedName>
        <fullName evidence="3">Oxidoreductase</fullName>
    </submittedName>
</protein>
<dbReference type="Pfam" id="PF00248">
    <property type="entry name" value="Aldo_ket_red"/>
    <property type="match status" value="1"/>
</dbReference>
<dbReference type="AlphaFoldDB" id="A0AB73NR36"/>
<name>A0AB73NR36_YERKR</name>
<dbReference type="Gene3D" id="3.20.20.100">
    <property type="entry name" value="NADP-dependent oxidoreductase domain"/>
    <property type="match status" value="1"/>
</dbReference>
<keyword evidence="4" id="KW-1185">Reference proteome</keyword>
<accession>A0AB73NR36</accession>
<proteinExistence type="predicted"/>
<dbReference type="SUPFAM" id="SSF51430">
    <property type="entry name" value="NAD(P)-linked oxidoreductase"/>
    <property type="match status" value="1"/>
</dbReference>
<feature type="domain" description="NADP-dependent oxidoreductase" evidence="2">
    <location>
        <begin position="16"/>
        <end position="316"/>
    </location>
</feature>
<keyword evidence="1" id="KW-0560">Oxidoreductase</keyword>
<dbReference type="InterPro" id="IPR023210">
    <property type="entry name" value="NADP_OxRdtase_dom"/>
</dbReference>
<dbReference type="PANTHER" id="PTHR43364:SF4">
    <property type="entry name" value="NAD(P)-LINKED OXIDOREDUCTASE SUPERFAMILY PROTEIN"/>
    <property type="match status" value="1"/>
</dbReference>
<evidence type="ECO:0000313" key="3">
    <source>
        <dbReference type="EMBL" id="OVZ83667.1"/>
    </source>
</evidence>